<dbReference type="InterPro" id="IPR008271">
    <property type="entry name" value="Ser/Thr_kinase_AS"/>
</dbReference>
<dbReference type="SMART" id="SM00220">
    <property type="entry name" value="S_TKc"/>
    <property type="match status" value="1"/>
</dbReference>
<dbReference type="Pfam" id="PF00069">
    <property type="entry name" value="Pkinase"/>
    <property type="match status" value="1"/>
</dbReference>
<dbReference type="Pfam" id="PF13540">
    <property type="entry name" value="RCC1_2"/>
    <property type="match status" value="1"/>
</dbReference>
<accession>A0A7R9KLZ2</accession>
<keyword evidence="9" id="KW-1185">Reference proteome</keyword>
<dbReference type="GO" id="GO:0005737">
    <property type="term" value="C:cytoplasm"/>
    <property type="evidence" value="ECO:0007669"/>
    <property type="project" value="TreeGrafter"/>
</dbReference>
<dbReference type="Gene3D" id="2.130.10.30">
    <property type="entry name" value="Regulator of chromosome condensation 1/beta-lactamase-inhibitor protein II"/>
    <property type="match status" value="1"/>
</dbReference>
<keyword evidence="3" id="KW-0418">Kinase</keyword>
<keyword evidence="2" id="KW-0547">Nucleotide-binding</keyword>
<evidence type="ECO:0000259" key="7">
    <source>
        <dbReference type="PROSITE" id="PS50011"/>
    </source>
</evidence>
<dbReference type="Proteomes" id="UP000759131">
    <property type="component" value="Unassembled WGS sequence"/>
</dbReference>
<dbReference type="InterPro" id="IPR050339">
    <property type="entry name" value="CC_SR_Kinase"/>
</dbReference>
<dbReference type="AlphaFoldDB" id="A0A7R9KLZ2"/>
<dbReference type="InterPro" id="IPR000408">
    <property type="entry name" value="Reg_chr_condens"/>
</dbReference>
<keyword evidence="1" id="KW-0808">Transferase</keyword>
<organism evidence="8">
    <name type="scientific">Medioppia subpectinata</name>
    <dbReference type="NCBI Taxonomy" id="1979941"/>
    <lineage>
        <taxon>Eukaryota</taxon>
        <taxon>Metazoa</taxon>
        <taxon>Ecdysozoa</taxon>
        <taxon>Arthropoda</taxon>
        <taxon>Chelicerata</taxon>
        <taxon>Arachnida</taxon>
        <taxon>Acari</taxon>
        <taxon>Acariformes</taxon>
        <taxon>Sarcoptiformes</taxon>
        <taxon>Oribatida</taxon>
        <taxon>Brachypylina</taxon>
        <taxon>Oppioidea</taxon>
        <taxon>Oppiidae</taxon>
        <taxon>Medioppia</taxon>
    </lineage>
</organism>
<evidence type="ECO:0000313" key="9">
    <source>
        <dbReference type="Proteomes" id="UP000759131"/>
    </source>
</evidence>
<sequence>MSRCGYIHTLVLTSDGRVYAWGGNGLGQIGCGDNTEYICTPNELHFGDNHKIKSIHASYGSSFAITSIGHVLSWGDNRGHELGLNIDDERVFKPRLITTLNGVKELCYINAIKSNEDKTIESFHISDVINKYKSQFIEILTIESGGFGTVYKVKHRWDDKIYAVKRIQFEDENTKYSALNEVKMLAKLDSNFIVKYYDSWIEDPELYIQMEYCTQSLRTVIEDKPRVFGRQSVDTSNTKPMDIIEYFISCEIFRELLQCVQYLHELQPPIIHRDIKPENFLISYNGNNRFIKLCDFHLATNQDRTALTRGVGSPKYMAPDVGLSQSYNFKVDIYSLGLIGFELFEINSKEYN</sequence>
<dbReference type="Pfam" id="PF00415">
    <property type="entry name" value="RCC1"/>
    <property type="match status" value="1"/>
</dbReference>
<dbReference type="InterPro" id="IPR011009">
    <property type="entry name" value="Kinase-like_dom_sf"/>
</dbReference>
<dbReference type="PROSITE" id="PS50011">
    <property type="entry name" value="PROTEIN_KINASE_DOM"/>
    <property type="match status" value="1"/>
</dbReference>
<dbReference type="Gene3D" id="1.10.510.10">
    <property type="entry name" value="Transferase(Phosphotransferase) domain 1"/>
    <property type="match status" value="1"/>
</dbReference>
<dbReference type="SUPFAM" id="SSF50985">
    <property type="entry name" value="RCC1/BLIP-II"/>
    <property type="match status" value="1"/>
</dbReference>
<dbReference type="InterPro" id="IPR000719">
    <property type="entry name" value="Prot_kinase_dom"/>
</dbReference>
<dbReference type="EMBL" id="OC857517">
    <property type="protein sequence ID" value="CAD7625279.1"/>
    <property type="molecule type" value="Genomic_DNA"/>
</dbReference>
<dbReference type="Gene3D" id="3.30.200.20">
    <property type="entry name" value="Phosphorylase Kinase, domain 1"/>
    <property type="match status" value="1"/>
</dbReference>
<evidence type="ECO:0000256" key="3">
    <source>
        <dbReference type="ARBA" id="ARBA00022777"/>
    </source>
</evidence>
<dbReference type="PANTHER" id="PTHR11042">
    <property type="entry name" value="EUKARYOTIC TRANSLATION INITIATION FACTOR 2-ALPHA KINASE EIF2-ALPHA KINASE -RELATED"/>
    <property type="match status" value="1"/>
</dbReference>
<dbReference type="PROSITE" id="PS50012">
    <property type="entry name" value="RCC1_3"/>
    <property type="match status" value="1"/>
</dbReference>
<protein>
    <recommendedName>
        <fullName evidence="7">Protein kinase domain-containing protein</fullName>
    </recommendedName>
</protein>
<dbReference type="OrthoDB" id="248923at2759"/>
<reference evidence="8" key="1">
    <citation type="submission" date="2020-11" db="EMBL/GenBank/DDBJ databases">
        <authorList>
            <person name="Tran Van P."/>
        </authorList>
    </citation>
    <scope>NUCLEOTIDE SEQUENCE</scope>
</reference>
<evidence type="ECO:0000256" key="6">
    <source>
        <dbReference type="PROSITE-ProRule" id="PRU00235"/>
    </source>
</evidence>
<dbReference type="SUPFAM" id="SSF56112">
    <property type="entry name" value="Protein kinase-like (PK-like)"/>
    <property type="match status" value="1"/>
</dbReference>
<proteinExistence type="inferred from homology"/>
<dbReference type="EMBL" id="CAJPIZ010002942">
    <property type="protein sequence ID" value="CAG2105709.1"/>
    <property type="molecule type" value="Genomic_DNA"/>
</dbReference>
<evidence type="ECO:0000256" key="5">
    <source>
        <dbReference type="ARBA" id="ARBA00037982"/>
    </source>
</evidence>
<evidence type="ECO:0000313" key="8">
    <source>
        <dbReference type="EMBL" id="CAD7625279.1"/>
    </source>
</evidence>
<dbReference type="GO" id="GO:0005634">
    <property type="term" value="C:nucleus"/>
    <property type="evidence" value="ECO:0007669"/>
    <property type="project" value="TreeGrafter"/>
</dbReference>
<evidence type="ECO:0000256" key="4">
    <source>
        <dbReference type="ARBA" id="ARBA00022840"/>
    </source>
</evidence>
<dbReference type="GO" id="GO:0004672">
    <property type="term" value="F:protein kinase activity"/>
    <property type="evidence" value="ECO:0007669"/>
    <property type="project" value="InterPro"/>
</dbReference>
<keyword evidence="4" id="KW-0067">ATP-binding</keyword>
<feature type="domain" description="Protein kinase" evidence="7">
    <location>
        <begin position="136"/>
        <end position="352"/>
    </location>
</feature>
<dbReference type="GO" id="GO:0005524">
    <property type="term" value="F:ATP binding"/>
    <property type="evidence" value="ECO:0007669"/>
    <property type="project" value="UniProtKB-KW"/>
</dbReference>
<evidence type="ECO:0000256" key="1">
    <source>
        <dbReference type="ARBA" id="ARBA00022679"/>
    </source>
</evidence>
<gene>
    <name evidence="8" type="ORF">OSB1V03_LOCUS5714</name>
</gene>
<feature type="repeat" description="RCC1" evidence="6">
    <location>
        <begin position="16"/>
        <end position="68"/>
    </location>
</feature>
<dbReference type="InterPro" id="IPR009091">
    <property type="entry name" value="RCC1/BLIP-II"/>
</dbReference>
<name>A0A7R9KLZ2_9ACAR</name>
<comment type="similarity">
    <text evidence="5">Belongs to the protein kinase superfamily. Ser/Thr protein kinase family. GCN2 subfamily.</text>
</comment>
<dbReference type="PROSITE" id="PS00108">
    <property type="entry name" value="PROTEIN_KINASE_ST"/>
    <property type="match status" value="1"/>
</dbReference>
<dbReference type="PRINTS" id="PR00633">
    <property type="entry name" value="RCCNDNSATION"/>
</dbReference>
<evidence type="ECO:0000256" key="2">
    <source>
        <dbReference type="ARBA" id="ARBA00022741"/>
    </source>
</evidence>